<dbReference type="Proteomes" id="UP001203512">
    <property type="component" value="Unassembled WGS sequence"/>
</dbReference>
<dbReference type="EMBL" id="JALKHS010000021">
    <property type="protein sequence ID" value="MCK0533387.1"/>
    <property type="molecule type" value="Genomic_DNA"/>
</dbReference>
<keyword evidence="2" id="KW-1185">Reference proteome</keyword>
<dbReference type="RefSeq" id="WP_247234534.1">
    <property type="nucleotide sequence ID" value="NZ_JALKHS010000021.1"/>
</dbReference>
<evidence type="ECO:0000313" key="1">
    <source>
        <dbReference type="EMBL" id="MCK0533387.1"/>
    </source>
</evidence>
<proteinExistence type="predicted"/>
<sequence length="247" mass="25745">MTTEAEMQSIYNDLEARGFLREGGPIAVTLVAAAASGIPIFGGPIAHLLEKFSERNLEPDLAAHLATVARKIEQLAPEVAGIASLQGRIVHLEEAAKRMEPLAQLLAEFVASGAERVAPVEFTNLGGRQSIEDVIVRGRPVKFEASGGAHTTVENMKQSGGLAQHITGPGSTQIIRGSTYELTDGRAHTSSYLGNAILGHGSVEMNVREPGAVLGMRVTRIIGPNDLGGAAMTSIGGVSGPPGTPKK</sequence>
<gene>
    <name evidence="1" type="ORF">MU848_17495</name>
</gene>
<accession>A0ABT0E1Z5</accession>
<protein>
    <submittedName>
        <fullName evidence="1">Uncharacterized protein</fullName>
    </submittedName>
</protein>
<evidence type="ECO:0000313" key="2">
    <source>
        <dbReference type="Proteomes" id="UP001203512"/>
    </source>
</evidence>
<reference evidence="1 2" key="1">
    <citation type="submission" date="2022-04" db="EMBL/GenBank/DDBJ databases">
        <authorList>
            <person name="Huq M.A."/>
        </authorList>
    </citation>
    <scope>NUCLEOTIDE SEQUENCE [LARGE SCALE GENOMIC DNA]</scope>
    <source>
        <strain evidence="1 2">MAH-33</strain>
    </source>
</reference>
<organism evidence="1 2">
    <name type="scientific">Sphingobium agri</name>
    <dbReference type="NCBI Taxonomy" id="2933566"/>
    <lineage>
        <taxon>Bacteria</taxon>
        <taxon>Pseudomonadati</taxon>
        <taxon>Pseudomonadota</taxon>
        <taxon>Alphaproteobacteria</taxon>
        <taxon>Sphingomonadales</taxon>
        <taxon>Sphingomonadaceae</taxon>
        <taxon>Sphingobium</taxon>
    </lineage>
</organism>
<name>A0ABT0E1Z5_9SPHN</name>
<comment type="caution">
    <text evidence="1">The sequence shown here is derived from an EMBL/GenBank/DDBJ whole genome shotgun (WGS) entry which is preliminary data.</text>
</comment>